<protein>
    <submittedName>
        <fullName evidence="7">HTH-type transcriptional repressor KstR2</fullName>
    </submittedName>
</protein>
<keyword evidence="3 5" id="KW-0238">DNA-binding</keyword>
<dbReference type="EMBL" id="UXAW01000051">
    <property type="protein sequence ID" value="VDC25032.1"/>
    <property type="molecule type" value="Genomic_DNA"/>
</dbReference>
<dbReference type="Gene3D" id="1.10.10.60">
    <property type="entry name" value="Homeodomain-like"/>
    <property type="match status" value="1"/>
</dbReference>
<dbReference type="PRINTS" id="PR00455">
    <property type="entry name" value="HTHTETR"/>
</dbReference>
<reference evidence="7 8" key="1">
    <citation type="submission" date="2018-11" db="EMBL/GenBank/DDBJ databases">
        <authorList>
            <person name="Criscuolo A."/>
        </authorList>
    </citation>
    <scope>NUCLEOTIDE SEQUENCE [LARGE SCALE GENOMIC DNA]</scope>
    <source>
        <strain evidence="7">ACIP111625</strain>
    </source>
</reference>
<dbReference type="InterPro" id="IPR009057">
    <property type="entry name" value="Homeodomain-like_sf"/>
</dbReference>
<evidence type="ECO:0000256" key="2">
    <source>
        <dbReference type="ARBA" id="ARBA00023015"/>
    </source>
</evidence>
<dbReference type="InterPro" id="IPR050109">
    <property type="entry name" value="HTH-type_TetR-like_transc_reg"/>
</dbReference>
<dbReference type="InterPro" id="IPR041490">
    <property type="entry name" value="KstR2_TetR_C"/>
</dbReference>
<dbReference type="PROSITE" id="PS50977">
    <property type="entry name" value="HTH_TETR_2"/>
    <property type="match status" value="1"/>
</dbReference>
<dbReference type="Pfam" id="PF00440">
    <property type="entry name" value="TetR_N"/>
    <property type="match status" value="1"/>
</dbReference>
<evidence type="ECO:0000256" key="1">
    <source>
        <dbReference type="ARBA" id="ARBA00022491"/>
    </source>
</evidence>
<organism evidence="7 8">
    <name type="scientific">Pseudogemmobacter humi</name>
    <dbReference type="NCBI Taxonomy" id="2483812"/>
    <lineage>
        <taxon>Bacteria</taxon>
        <taxon>Pseudomonadati</taxon>
        <taxon>Pseudomonadota</taxon>
        <taxon>Alphaproteobacteria</taxon>
        <taxon>Rhodobacterales</taxon>
        <taxon>Paracoccaceae</taxon>
        <taxon>Pseudogemmobacter</taxon>
    </lineage>
</organism>
<proteinExistence type="predicted"/>
<dbReference type="AlphaFoldDB" id="A0A3P5WUL5"/>
<evidence type="ECO:0000256" key="3">
    <source>
        <dbReference type="ARBA" id="ARBA00023125"/>
    </source>
</evidence>
<dbReference type="GO" id="GO:0000976">
    <property type="term" value="F:transcription cis-regulatory region binding"/>
    <property type="evidence" value="ECO:0007669"/>
    <property type="project" value="TreeGrafter"/>
</dbReference>
<evidence type="ECO:0000256" key="4">
    <source>
        <dbReference type="ARBA" id="ARBA00023163"/>
    </source>
</evidence>
<dbReference type="Gene3D" id="1.10.357.10">
    <property type="entry name" value="Tetracycline Repressor, domain 2"/>
    <property type="match status" value="1"/>
</dbReference>
<keyword evidence="1" id="KW-0678">Repressor</keyword>
<keyword evidence="8" id="KW-1185">Reference proteome</keyword>
<dbReference type="PROSITE" id="PS01081">
    <property type="entry name" value="HTH_TETR_1"/>
    <property type="match status" value="1"/>
</dbReference>
<dbReference type="GO" id="GO:0003700">
    <property type="term" value="F:DNA-binding transcription factor activity"/>
    <property type="evidence" value="ECO:0007669"/>
    <property type="project" value="TreeGrafter"/>
</dbReference>
<dbReference type="Pfam" id="PF17932">
    <property type="entry name" value="TetR_C_24"/>
    <property type="match status" value="1"/>
</dbReference>
<dbReference type="Proteomes" id="UP000277498">
    <property type="component" value="Unassembled WGS sequence"/>
</dbReference>
<name>A0A3P5WUL5_9RHOB</name>
<dbReference type="InterPro" id="IPR023772">
    <property type="entry name" value="DNA-bd_HTH_TetR-type_CS"/>
</dbReference>
<dbReference type="SUPFAM" id="SSF48498">
    <property type="entry name" value="Tetracyclin repressor-like, C-terminal domain"/>
    <property type="match status" value="1"/>
</dbReference>
<keyword evidence="4" id="KW-0804">Transcription</keyword>
<feature type="domain" description="HTH tetR-type" evidence="6">
    <location>
        <begin position="18"/>
        <end position="78"/>
    </location>
</feature>
<gene>
    <name evidence="7" type="primary">kstR2</name>
    <name evidence="7" type="ORF">XINFAN_01363</name>
</gene>
<evidence type="ECO:0000259" key="6">
    <source>
        <dbReference type="PROSITE" id="PS50977"/>
    </source>
</evidence>
<keyword evidence="2" id="KW-0805">Transcription regulation</keyword>
<feature type="DNA-binding region" description="H-T-H motif" evidence="5">
    <location>
        <begin position="41"/>
        <end position="60"/>
    </location>
</feature>
<evidence type="ECO:0000313" key="7">
    <source>
        <dbReference type="EMBL" id="VDC25032.1"/>
    </source>
</evidence>
<accession>A0A3P5WUL5</accession>
<dbReference type="PANTHER" id="PTHR30055">
    <property type="entry name" value="HTH-TYPE TRANSCRIPTIONAL REGULATOR RUTR"/>
    <property type="match status" value="1"/>
</dbReference>
<evidence type="ECO:0000256" key="5">
    <source>
        <dbReference type="PROSITE-ProRule" id="PRU00335"/>
    </source>
</evidence>
<dbReference type="SUPFAM" id="SSF46689">
    <property type="entry name" value="Homeodomain-like"/>
    <property type="match status" value="1"/>
</dbReference>
<dbReference type="InterPro" id="IPR001647">
    <property type="entry name" value="HTH_TetR"/>
</dbReference>
<dbReference type="PANTHER" id="PTHR30055:SF175">
    <property type="entry name" value="HTH-TYPE TRANSCRIPTIONAL REPRESSOR KSTR2"/>
    <property type="match status" value="1"/>
</dbReference>
<dbReference type="OrthoDB" id="8478851at2"/>
<sequence length="208" mass="22848">MTGIAGETVIGLEEYLEGGPRRRVIDAAAALFRKRGFNAVSMTEVAQAVGLSKPGLYHHWPGKEALLLAIVGITSELLLRQLEDSRRAPGDPAARMRAFMRSRLEVVAQYQDLFTVTWQERAILSSAGFARLASAAERYREGVRQLIDEAKSAGLIRADIDTHLLMLALDGMTGWAYFWYREEGALRPGQIGDAFWDMLVQGVGGAPA</sequence>
<dbReference type="RefSeq" id="WP_124085779.1">
    <property type="nucleotide sequence ID" value="NZ_UXAW01000051.1"/>
</dbReference>
<evidence type="ECO:0000313" key="8">
    <source>
        <dbReference type="Proteomes" id="UP000277498"/>
    </source>
</evidence>
<dbReference type="InterPro" id="IPR036271">
    <property type="entry name" value="Tet_transcr_reg_TetR-rel_C_sf"/>
</dbReference>